<dbReference type="AlphaFoldDB" id="A0A3N1D7R2"/>
<proteinExistence type="predicted"/>
<protein>
    <recommendedName>
        <fullName evidence="3">RNA polymerase alpha subunit</fullName>
    </recommendedName>
</protein>
<dbReference type="Gene3D" id="1.10.150.20">
    <property type="entry name" value="5' to 3' exonuclease, C-terminal subdomain"/>
    <property type="match status" value="1"/>
</dbReference>
<organism evidence="1 2">
    <name type="scientific">Actinocorallia herbida</name>
    <dbReference type="NCBI Taxonomy" id="58109"/>
    <lineage>
        <taxon>Bacteria</taxon>
        <taxon>Bacillati</taxon>
        <taxon>Actinomycetota</taxon>
        <taxon>Actinomycetes</taxon>
        <taxon>Streptosporangiales</taxon>
        <taxon>Thermomonosporaceae</taxon>
        <taxon>Actinocorallia</taxon>
    </lineage>
</organism>
<evidence type="ECO:0008006" key="3">
    <source>
        <dbReference type="Google" id="ProtNLM"/>
    </source>
</evidence>
<dbReference type="RefSeq" id="WP_123668654.1">
    <property type="nucleotide sequence ID" value="NZ_RJKE01000001.1"/>
</dbReference>
<gene>
    <name evidence="1" type="ORF">EDD29_7282</name>
</gene>
<dbReference type="Proteomes" id="UP000272400">
    <property type="component" value="Unassembled WGS sequence"/>
</dbReference>
<keyword evidence="2" id="KW-1185">Reference proteome</keyword>
<dbReference type="OrthoDB" id="3478362at2"/>
<reference evidence="1 2" key="1">
    <citation type="submission" date="2018-11" db="EMBL/GenBank/DDBJ databases">
        <title>Sequencing the genomes of 1000 actinobacteria strains.</title>
        <authorList>
            <person name="Klenk H.-P."/>
        </authorList>
    </citation>
    <scope>NUCLEOTIDE SEQUENCE [LARGE SCALE GENOMIC DNA]</scope>
    <source>
        <strain evidence="1 2">DSM 44254</strain>
    </source>
</reference>
<accession>A0A3N1D7R2</accession>
<evidence type="ECO:0000313" key="2">
    <source>
        <dbReference type="Proteomes" id="UP000272400"/>
    </source>
</evidence>
<sequence length="137" mass="14667">MTSPSEAVRLITARLTAFESTLLNRIGTVERKLETRLAAIETVLREHAPERDLGCGQGPDGEHVLTSTCPLTCLQPPVLPARPYNALVSGCCFSVIGDVITASQAGELTELRNMGPISAERVESVLRTAGLLPRVES</sequence>
<comment type="caution">
    <text evidence="1">The sequence shown here is derived from an EMBL/GenBank/DDBJ whole genome shotgun (WGS) entry which is preliminary data.</text>
</comment>
<name>A0A3N1D7R2_9ACTN</name>
<evidence type="ECO:0000313" key="1">
    <source>
        <dbReference type="EMBL" id="ROO89583.1"/>
    </source>
</evidence>
<dbReference type="EMBL" id="RJKE01000001">
    <property type="protein sequence ID" value="ROO89583.1"/>
    <property type="molecule type" value="Genomic_DNA"/>
</dbReference>